<comment type="caution">
    <text evidence="1">The sequence shown here is derived from an EMBL/GenBank/DDBJ whole genome shotgun (WGS) entry which is preliminary data.</text>
</comment>
<name>A0AAP0PS28_9MAGN</name>
<dbReference type="AlphaFoldDB" id="A0AAP0PS28"/>
<protein>
    <submittedName>
        <fullName evidence="1">Uncharacterized protein</fullName>
    </submittedName>
</protein>
<dbReference type="EMBL" id="JBBNAE010000001">
    <property type="protein sequence ID" value="KAK9154508.1"/>
    <property type="molecule type" value="Genomic_DNA"/>
</dbReference>
<evidence type="ECO:0000313" key="2">
    <source>
        <dbReference type="Proteomes" id="UP001417504"/>
    </source>
</evidence>
<dbReference type="Proteomes" id="UP001417504">
    <property type="component" value="Unassembled WGS sequence"/>
</dbReference>
<reference evidence="1 2" key="1">
    <citation type="submission" date="2024-01" db="EMBL/GenBank/DDBJ databases">
        <title>Genome assemblies of Stephania.</title>
        <authorList>
            <person name="Yang L."/>
        </authorList>
    </citation>
    <scope>NUCLEOTIDE SEQUENCE [LARGE SCALE GENOMIC DNA]</scope>
    <source>
        <strain evidence="1">QJT</strain>
        <tissue evidence="1">Leaf</tissue>
    </source>
</reference>
<accession>A0AAP0PS28</accession>
<sequence length="65" mass="7480">MIHFDIRDLGYHSRVSSMHPEGKKGLDWGLVMRIGVQFEILVQTGARICQQMNCDCPPSWSNLYI</sequence>
<gene>
    <name evidence="1" type="ORF">Sjap_001988</name>
</gene>
<proteinExistence type="predicted"/>
<organism evidence="1 2">
    <name type="scientific">Stephania japonica</name>
    <dbReference type="NCBI Taxonomy" id="461633"/>
    <lineage>
        <taxon>Eukaryota</taxon>
        <taxon>Viridiplantae</taxon>
        <taxon>Streptophyta</taxon>
        <taxon>Embryophyta</taxon>
        <taxon>Tracheophyta</taxon>
        <taxon>Spermatophyta</taxon>
        <taxon>Magnoliopsida</taxon>
        <taxon>Ranunculales</taxon>
        <taxon>Menispermaceae</taxon>
        <taxon>Menispermoideae</taxon>
        <taxon>Cissampelideae</taxon>
        <taxon>Stephania</taxon>
    </lineage>
</organism>
<evidence type="ECO:0000313" key="1">
    <source>
        <dbReference type="EMBL" id="KAK9154508.1"/>
    </source>
</evidence>
<keyword evidence="2" id="KW-1185">Reference proteome</keyword>